<feature type="transmembrane region" description="Helical" evidence="5">
    <location>
        <begin position="250"/>
        <end position="274"/>
    </location>
</feature>
<evidence type="ECO:0000256" key="1">
    <source>
        <dbReference type="ARBA" id="ARBA00004141"/>
    </source>
</evidence>
<dbReference type="GO" id="GO:1905515">
    <property type="term" value="P:non-motile cilium assembly"/>
    <property type="evidence" value="ECO:0007669"/>
    <property type="project" value="TreeGrafter"/>
</dbReference>
<dbReference type="OrthoDB" id="262535at2759"/>
<evidence type="ECO:0000313" key="7">
    <source>
        <dbReference type="Proteomes" id="UP000037069"/>
    </source>
</evidence>
<protein>
    <recommendedName>
        <fullName evidence="8">Transmembrane protein 216</fullName>
    </recommendedName>
</protein>
<reference evidence="6 7" key="1">
    <citation type="journal article" date="2015" name="Nat. Commun.">
        <title>Lucilia cuprina genome unlocks parasitic fly biology to underpin future interventions.</title>
        <authorList>
            <person name="Anstead C.A."/>
            <person name="Korhonen P.K."/>
            <person name="Young N.D."/>
            <person name="Hall R.S."/>
            <person name="Jex A.R."/>
            <person name="Murali S.C."/>
            <person name="Hughes D.S."/>
            <person name="Lee S.F."/>
            <person name="Perry T."/>
            <person name="Stroehlein A.J."/>
            <person name="Ansell B.R."/>
            <person name="Breugelmans B."/>
            <person name="Hofmann A."/>
            <person name="Qu J."/>
            <person name="Dugan S."/>
            <person name="Lee S.L."/>
            <person name="Chao H."/>
            <person name="Dinh H."/>
            <person name="Han Y."/>
            <person name="Doddapaneni H.V."/>
            <person name="Worley K.C."/>
            <person name="Muzny D.M."/>
            <person name="Ioannidis P."/>
            <person name="Waterhouse R.M."/>
            <person name="Zdobnov E.M."/>
            <person name="James P.J."/>
            <person name="Bagnall N.H."/>
            <person name="Kotze A.C."/>
            <person name="Gibbs R.A."/>
            <person name="Richards S."/>
            <person name="Batterham P."/>
            <person name="Gasser R.B."/>
        </authorList>
    </citation>
    <scope>NUCLEOTIDE SEQUENCE [LARGE SCALE GENOMIC DNA]</scope>
    <source>
        <strain evidence="6 7">LS</strain>
        <tissue evidence="6">Full body</tissue>
    </source>
</reference>
<comment type="subcellular location">
    <subcellularLocation>
        <location evidence="1">Membrane</location>
        <topology evidence="1">Multi-pass membrane protein</topology>
    </subcellularLocation>
</comment>
<proteinExistence type="predicted"/>
<feature type="transmembrane region" description="Helical" evidence="5">
    <location>
        <begin position="76"/>
        <end position="99"/>
    </location>
</feature>
<dbReference type="Proteomes" id="UP000037069">
    <property type="component" value="Unassembled WGS sequence"/>
</dbReference>
<feature type="transmembrane region" description="Helical" evidence="5">
    <location>
        <begin position="105"/>
        <end position="129"/>
    </location>
</feature>
<feature type="transmembrane region" description="Helical" evidence="5">
    <location>
        <begin position="12"/>
        <end position="35"/>
    </location>
</feature>
<evidence type="ECO:0000313" key="6">
    <source>
        <dbReference type="EMBL" id="KNC28759.1"/>
    </source>
</evidence>
<dbReference type="GO" id="GO:0016020">
    <property type="term" value="C:membrane"/>
    <property type="evidence" value="ECO:0007669"/>
    <property type="project" value="UniProtKB-SubCell"/>
</dbReference>
<dbReference type="InterPro" id="IPR019184">
    <property type="entry name" value="Uncharacterised_TM-17"/>
</dbReference>
<keyword evidence="7" id="KW-1185">Reference proteome</keyword>
<dbReference type="Pfam" id="PF09799">
    <property type="entry name" value="Transmemb_17"/>
    <property type="match status" value="2"/>
</dbReference>
<evidence type="ECO:0000256" key="3">
    <source>
        <dbReference type="ARBA" id="ARBA00022989"/>
    </source>
</evidence>
<evidence type="ECO:0000256" key="5">
    <source>
        <dbReference type="SAM" id="Phobius"/>
    </source>
</evidence>
<feature type="transmembrane region" description="Helical" evidence="5">
    <location>
        <begin position="189"/>
        <end position="209"/>
    </location>
</feature>
<organism evidence="6 7">
    <name type="scientific">Lucilia cuprina</name>
    <name type="common">Green bottle fly</name>
    <name type="synonym">Australian sheep blowfly</name>
    <dbReference type="NCBI Taxonomy" id="7375"/>
    <lineage>
        <taxon>Eukaryota</taxon>
        <taxon>Metazoa</taxon>
        <taxon>Ecdysozoa</taxon>
        <taxon>Arthropoda</taxon>
        <taxon>Hexapoda</taxon>
        <taxon>Insecta</taxon>
        <taxon>Pterygota</taxon>
        <taxon>Neoptera</taxon>
        <taxon>Endopterygota</taxon>
        <taxon>Diptera</taxon>
        <taxon>Brachycera</taxon>
        <taxon>Muscomorpha</taxon>
        <taxon>Oestroidea</taxon>
        <taxon>Calliphoridae</taxon>
        <taxon>Luciliinae</taxon>
        <taxon>Lucilia</taxon>
    </lineage>
</organism>
<comment type="caution">
    <text evidence="6">The sequence shown here is derived from an EMBL/GenBank/DDBJ whole genome shotgun (WGS) entry which is preliminary data.</text>
</comment>
<accession>A0A0L0CBB5</accession>
<evidence type="ECO:0000256" key="2">
    <source>
        <dbReference type="ARBA" id="ARBA00022692"/>
    </source>
</evidence>
<dbReference type="EMBL" id="JRES01000752">
    <property type="protein sequence ID" value="KNC28759.1"/>
    <property type="molecule type" value="Genomic_DNA"/>
</dbReference>
<dbReference type="STRING" id="7375.A0A0L0CBB5"/>
<evidence type="ECO:0008006" key="8">
    <source>
        <dbReference type="Google" id="ProtNLM"/>
    </source>
</evidence>
<dbReference type="PANTHER" id="PTHR13531:SF0">
    <property type="entry name" value="GEO07735P1-RELATED"/>
    <property type="match status" value="1"/>
</dbReference>
<dbReference type="AlphaFoldDB" id="A0A0L0CBB5"/>
<dbReference type="PANTHER" id="PTHR13531">
    <property type="entry name" value="GEO07735P1-RELATED-RELATED"/>
    <property type="match status" value="1"/>
</dbReference>
<name>A0A0L0CBB5_LUCCU</name>
<feature type="transmembrane region" description="Helical" evidence="5">
    <location>
        <begin position="47"/>
        <end position="64"/>
    </location>
</feature>
<sequence length="283" mass="32424">MNASLMYEILMYLNSFYFGLYAAFKVCISVLKPIYLQYAENVLTREASILLAMCILETIRIILGRRSSLSDRAWQAIASVILTLPSLAIVIYLCCFQTYVLKLEIIMSALMIALQGAELVFACIFICTMCRPLRMPPKRVPPQVPKKPNPSLTYEVLIYLNSFYFGMFAGCELAMSLLKAINLTYPMDILIRDMCVIFGFCLLETIRIIMGRKGTLAERGWPAIMSVFLTVPCFLGVTYILLLQKYKIRLEYVLCTLQLGLYLTEIWYAIYFVFSLCRPVTYD</sequence>
<dbReference type="OMA" id="MCILETI"/>
<keyword evidence="4 5" id="KW-0472">Membrane</keyword>
<keyword evidence="2 5" id="KW-0812">Transmembrane</keyword>
<feature type="transmembrane region" description="Helical" evidence="5">
    <location>
        <begin position="156"/>
        <end position="177"/>
    </location>
</feature>
<gene>
    <name evidence="6" type="ORF">FF38_05054</name>
</gene>
<dbReference type="GO" id="GO:0035869">
    <property type="term" value="C:ciliary transition zone"/>
    <property type="evidence" value="ECO:0007669"/>
    <property type="project" value="TreeGrafter"/>
</dbReference>
<evidence type="ECO:0000256" key="4">
    <source>
        <dbReference type="ARBA" id="ARBA00023136"/>
    </source>
</evidence>
<keyword evidence="3 5" id="KW-1133">Transmembrane helix</keyword>
<feature type="transmembrane region" description="Helical" evidence="5">
    <location>
        <begin position="221"/>
        <end position="244"/>
    </location>
</feature>